<gene>
    <name evidence="3" type="primary">BUD21</name>
    <name evidence="3" type="ORF">Cantr_02244</name>
</gene>
<feature type="compositionally biased region" description="Basic and acidic residues" evidence="2">
    <location>
        <begin position="51"/>
        <end position="95"/>
    </location>
</feature>
<dbReference type="Proteomes" id="UP000253472">
    <property type="component" value="Unassembled WGS sequence"/>
</dbReference>
<feature type="compositionally biased region" description="Polar residues" evidence="2">
    <location>
        <begin position="1"/>
        <end position="10"/>
    </location>
</feature>
<dbReference type="GO" id="GO:0006364">
    <property type="term" value="P:rRNA processing"/>
    <property type="evidence" value="ECO:0007669"/>
    <property type="project" value="InterPro"/>
</dbReference>
<dbReference type="Pfam" id="PF08297">
    <property type="entry name" value="U3_snoRNA_assoc"/>
    <property type="match status" value="1"/>
</dbReference>
<evidence type="ECO:0000256" key="1">
    <source>
        <dbReference type="SAM" id="Coils"/>
    </source>
</evidence>
<evidence type="ECO:0000313" key="3">
    <source>
        <dbReference type="EMBL" id="RCK67744.1"/>
    </source>
</evidence>
<name>A0A367YPI4_9ASCO</name>
<dbReference type="GO" id="GO:0030515">
    <property type="term" value="F:snoRNA binding"/>
    <property type="evidence" value="ECO:0007669"/>
    <property type="project" value="InterPro"/>
</dbReference>
<feature type="coiled-coil region" evidence="1">
    <location>
        <begin position="142"/>
        <end position="169"/>
    </location>
</feature>
<keyword evidence="4" id="KW-1185">Reference proteome</keyword>
<accession>A0A367YPI4</accession>
<feature type="region of interest" description="Disordered" evidence="2">
    <location>
        <begin position="1"/>
        <end position="107"/>
    </location>
</feature>
<keyword evidence="1" id="KW-0175">Coiled coil</keyword>
<dbReference type="AlphaFoldDB" id="A0A367YPI4"/>
<evidence type="ECO:0000256" key="2">
    <source>
        <dbReference type="SAM" id="MobiDB-lite"/>
    </source>
</evidence>
<dbReference type="OrthoDB" id="4096107at2759"/>
<feature type="compositionally biased region" description="Acidic residues" evidence="2">
    <location>
        <begin position="18"/>
        <end position="50"/>
    </location>
</feature>
<evidence type="ECO:0000313" key="4">
    <source>
        <dbReference type="Proteomes" id="UP000253472"/>
    </source>
</evidence>
<organism evidence="3 4">
    <name type="scientific">Candida viswanathii</name>
    <dbReference type="NCBI Taxonomy" id="5486"/>
    <lineage>
        <taxon>Eukaryota</taxon>
        <taxon>Fungi</taxon>
        <taxon>Dikarya</taxon>
        <taxon>Ascomycota</taxon>
        <taxon>Saccharomycotina</taxon>
        <taxon>Pichiomycetes</taxon>
        <taxon>Debaryomycetaceae</taxon>
        <taxon>Candida/Lodderomyces clade</taxon>
        <taxon>Candida</taxon>
    </lineage>
</organism>
<protein>
    <submittedName>
        <fullName evidence="3">Bud site selection protein 21</fullName>
    </submittedName>
</protein>
<reference evidence="3 4" key="1">
    <citation type="submission" date="2018-06" db="EMBL/GenBank/DDBJ databases">
        <title>Whole genome sequencing of Candida tropicalis (genome annotated by CSBL at Korea University).</title>
        <authorList>
            <person name="Ahn J."/>
        </authorList>
    </citation>
    <scope>NUCLEOTIDE SEQUENCE [LARGE SCALE GENOMIC DNA]</scope>
    <source>
        <strain evidence="3 4">ATCC 20962</strain>
    </source>
</reference>
<proteinExistence type="predicted"/>
<comment type="caution">
    <text evidence="3">The sequence shown here is derived from an EMBL/GenBank/DDBJ whole genome shotgun (WGS) entry which is preliminary data.</text>
</comment>
<dbReference type="EMBL" id="QLNQ01000001">
    <property type="protein sequence ID" value="RCK67744.1"/>
    <property type="molecule type" value="Genomic_DNA"/>
</dbReference>
<dbReference type="InterPro" id="IPR013268">
    <property type="entry name" value="UTP16"/>
</dbReference>
<dbReference type="STRING" id="5486.A0A367YPI4"/>
<sequence>MVVTRSQSQPIRKKFTDDDFIDEEIVPREEAEEEESEEEEESDDDAPEEESTSRAKEDALVKEKQRQEEEADLERQRKERRRALDLRNKQQQEEKKKKKINLKKQPIELPEFLPDDIESIMKQQESDVVVSVPQSKHIRLDEDAKADRKAILEEKLRQLKQKKKTAVKKGPVFVQVQANSNKKIVPKSESKIVKNRDKWLHRKSINRK</sequence>